<proteinExistence type="predicted"/>
<protein>
    <recommendedName>
        <fullName evidence="2">HTH OST-type domain-containing protein</fullName>
    </recommendedName>
</protein>
<feature type="region of interest" description="Disordered" evidence="1">
    <location>
        <begin position="111"/>
        <end position="149"/>
    </location>
</feature>
<feature type="region of interest" description="Disordered" evidence="1">
    <location>
        <begin position="291"/>
        <end position="332"/>
    </location>
</feature>
<name>A0ABN8Q200_9CNID</name>
<dbReference type="Proteomes" id="UP001159405">
    <property type="component" value="Unassembled WGS sequence"/>
</dbReference>
<dbReference type="InterPro" id="IPR036890">
    <property type="entry name" value="HATPase_C_sf"/>
</dbReference>
<dbReference type="Pfam" id="PF25794">
    <property type="entry name" value="SACS"/>
    <property type="match status" value="1"/>
</dbReference>
<dbReference type="PANTHER" id="PTHR32387:SF0">
    <property type="entry name" value="PROTEIN NO VEIN"/>
    <property type="match status" value="1"/>
</dbReference>
<reference evidence="3 4" key="1">
    <citation type="submission" date="2022-05" db="EMBL/GenBank/DDBJ databases">
        <authorList>
            <consortium name="Genoscope - CEA"/>
            <person name="William W."/>
        </authorList>
    </citation>
    <scope>NUCLEOTIDE SEQUENCE [LARGE SCALE GENOMIC DNA]</scope>
</reference>
<dbReference type="PANTHER" id="PTHR32387">
    <property type="entry name" value="WU:FJ29H11"/>
    <property type="match status" value="1"/>
</dbReference>
<dbReference type="InterPro" id="IPR024975">
    <property type="entry name" value="NOV_C"/>
</dbReference>
<dbReference type="Gene3D" id="3.30.565.10">
    <property type="entry name" value="Histidine kinase-like ATPase, C-terminal domain"/>
    <property type="match status" value="1"/>
</dbReference>
<gene>
    <name evidence="3" type="ORF">PLOB_00001540</name>
</gene>
<evidence type="ECO:0000313" key="4">
    <source>
        <dbReference type="Proteomes" id="UP001159405"/>
    </source>
</evidence>
<organism evidence="3 4">
    <name type="scientific">Porites lobata</name>
    <dbReference type="NCBI Taxonomy" id="104759"/>
    <lineage>
        <taxon>Eukaryota</taxon>
        <taxon>Metazoa</taxon>
        <taxon>Cnidaria</taxon>
        <taxon>Anthozoa</taxon>
        <taxon>Hexacorallia</taxon>
        <taxon>Scleractinia</taxon>
        <taxon>Fungiina</taxon>
        <taxon>Poritidae</taxon>
        <taxon>Porites</taxon>
    </lineage>
</organism>
<evidence type="ECO:0000313" key="3">
    <source>
        <dbReference type="EMBL" id="CAH3155418.1"/>
    </source>
</evidence>
<feature type="region of interest" description="Disordered" evidence="1">
    <location>
        <begin position="2737"/>
        <end position="2825"/>
    </location>
</feature>
<sequence length="3051" mass="343363">MESGSSSRLSAKTLTELNEQVTRILKSCEGQWLELHLFKQVYKKTFGKNFDAHYRQLKSKKLKDVMKCLDSVTVLEQSDIIKIILKDKVEDSSMSPGHVTSVSRTDIAEESISSVSTTHSPPLSPFPSASFQGHGCGDMHVTSPKATRIPVSEIGKTDPFETEKYSNEGLSLPLVGYERLLNEMSAANTGTPVTSSPHLSAEAAVGKTSVHNTSTATGLLSDKELTEIKENATRILESCDGKCLELQRFKKVYRDTFGKRFLTPKKLEKVKSALDDVILLEQVGKKMNIKLRNQAEKRSDSAESSQSVSDNLNESAAAVENEPSLGDTTSVLTPQKPALSPISAAACKVSNLLPLPLLPLPTQLNGTASFIEREPPIVIGATAKPVPSLLEIMDQQQREISTNEGLDVPPIGYERLLNEKSTQRKGTPVLPSPQLNPSRVRKVGTPGPFEKSINHAQQITGTITPKTSRTDCSLQEVNKAAEDIINSLSEEGKFVSLEEVKARLCKEFGKSNFRAFGFRKDNAIPALHELIQLQAKVSLFVHAYVMTNSICTLHELNQSLADLGSKSDFDELKLGPLLQQPVVYDMFKPPSDLPSLPNITTIQILKHLEKYMTQEDLWHKKVDLKLFLDYLCEQYDCDTPYELGVRIQSVGLAISVIKKAKKCESERWKTIREEVLVEMDKEIKRNMQKIQKDLLGQKLGDLRSCVMKFLDVSPVDALNEIFQCSMQLFSIKHQKKISEFLTIITKDSLGRQLFQLALAMSCKRLLGDTFEQLVANEVQKQVASAVVECLNEPPTPPSEGKVVEEVKQWLAKADHLDLTRLARIEGNVVSKFPEFNSFEELGYGSFLKFLSSHKELQEATEQVSGFGRSERKGTMFGHPVSLHSVLDFVSQFGTQTSHEIIERSLCTYYGINKVTELEFGSFSNILKKAKDRKKDLLRSATPLVVYEVPYICQDSGASAGTEEHNSSVLGYMSREDAIAAIRSTPLLEDVALWTHWDEVYGGDVSKLGDLKSFLENEEILINAGKSSTSLVHGSALAVMESSPGVLLRVTTKTSTDIFRDCACHGDPVGAAGHLVSMVMMNGGVANTPVALLSNHVQYALAAMAFHDRCCNFVLQCLVRMPRRLAQAVGMKVFYEPLNKLVGSTEAPLLLLSNCSTQIQRSRLHQLGFALGISQWIENFHEQVSGEDVGFSQVQEQKRPIAVVKPVPSSTEQTKQLQPPVAEDSLPALENVNDLTVHSEQASIEVDDEEDAVTVNVDTSLEQSLSVALGTENEDECKEVIEQIRREEFGIGLELGEEESKLVQRIREREGRGLHRLSTELYSRDTHFVLELVQNADDNSYPENISDTGYPSLVFVLERDKIVVLNNEVGFMENNIRALCDVGRSTKGAHRYGYIGQKGIGFKSVFRVSDCPEIHSNGFHIRFNAKSGSIGYILPQWIEQECQEKQTCDDRDENTPDSKLHEDTDAARAEYARWSTCIVLPLKEQHQGIEKTSLAARFRDVHPSLLLFLHRLRSISIRDKVNNICRDMIRKDLSDNIMEISHSRGTDRWLVIKKQLDASHMKEDVEMTELALGFPLFDEQNLSSGRRHQKLPQQHVFAYLPLRSYGFRFIIQGDFEVPSSREDVDKDKSWNQWLREEIPQLFVDALSIFMEHSSFSRLSCAATYFQFIPLEEEILGFFTPVAKQILTLLQGKSCVPATLVSPEAEQPQNVQNSYEWVLPCEAIFCDDPIVQQAVSASKLKEHLGLRYLHPGISAALNPTLRSRLGIETLSSKHLIEVGKEEVKKRSLDSDLTISDGGERKIDVGKIAWVAQWLQCMYRSLDQERNSSQDMLDMISSLTVIPLTDGTFVDLKGDCVFLPLSMKLAGEAASKKKKSSSAKSNEQTYFSVLERDLSTVHPALFSSLDDIGRSQVEQLLRRLGVKSLSARDLINSHILPTLKSDKWKTKSKEVLRSYLVYILEQRLSDPSVCDINELRSCVQILTNKGPVNPTNNSIYFTKKFGNTIDLARQLSSISWILIDESYLDSCTGSKARIVDWKAFLSELGVQHCLAIKRKQVKLHRNNMAQTPWAFNEAVWQTTPDGCYVVEDCACEEFDEFLSKITEPTADRQSIGCQSTILAQWIDERWDSEYSQYADALVRVKDSNDHVLGETRSSFYLNLVLKPWMSASDGQTIYIPRDLFIWNEAVGRLLEDHVKYSAADLKNSRFVKTLQIHESVTVDGMISEMKKWSTASSVTNKESPTKEFTTSLAHMSEVYSFLYDKMVQNEEQRKKVCDAFLKNALVFVPFRSSSTSCMKPQLKHKISGSFYVLKDVCWRDPTEVALKLLRDHGKVTTKHLLEGFYHSLSKASGQQSLATFFVDQLKVDETPNVDEYLEMASTVAELAVLPSPLPLNDMLKVFAILGRKCIARGHRDSVPIESEVDVNMASFIRQSLDTSLKCIFPSSGKWVSLSDKPLLLDNKSLGKIFQKESGVHFIDVGDFFQDLRKRSTVENRKFVNEKEEMKHNVSLFLKACDIQRLSECVKRDFTPTLVKYQCVPLQKYFHQMIPAVQRFLYFKKQPVYEELKNEKFAEKLQQMQFASVEKLETVYSLSTHPDIHIVIEEKSGVEPVGSSFCFYVAEEHQENYDVLHGEMVKLLRVKRQDSSDLSNFLVAVKNYSGGDFEFFLEEVQGLDPLPDEEEPWCVPPPQVLEEVVQEASKDVVPSLNANISFPNRVGDDGLHSWPPKSSAQFDKTLKREAELNGDNTLKMWPPPAPPDSVKKSLEEKVQIQGRPIQPLVDTERPNDREGTREPDDRTEVMPRRNSKSLNMEATNREENYQTSSPNDPNPVKVNDVTLERVANDSLCDEKTESVQDVLPLGAQSLPNPERICTLPVPACDARQTSPPRAYLSFNEEASEVDYDDLSFNDGDLKVLNGIQLGENPNSEEVGRWGERCVYEFLLNQVLPSAENVDIIWLNEEANTTAPYDFEIRRHITGVNQEAESKTVITYIEVKTTSSDQKEFFEISVPELRFALEKKEALHLYRVFNAGKPRCLRIRRLKNLASHLEKKNVKLFMAI</sequence>
<feature type="compositionally biased region" description="Basic and acidic residues" evidence="1">
    <location>
        <begin position="2774"/>
        <end position="2795"/>
    </location>
</feature>
<evidence type="ECO:0000256" key="1">
    <source>
        <dbReference type="SAM" id="MobiDB-lite"/>
    </source>
</evidence>
<dbReference type="Pfam" id="PF12872">
    <property type="entry name" value="OST-HTH"/>
    <property type="match status" value="2"/>
</dbReference>
<feature type="compositionally biased region" description="Basic and acidic residues" evidence="1">
    <location>
        <begin position="2753"/>
        <end position="2762"/>
    </location>
</feature>
<dbReference type="PROSITE" id="PS51644">
    <property type="entry name" value="HTH_OST"/>
    <property type="match status" value="1"/>
</dbReference>
<accession>A0ABN8Q200</accession>
<dbReference type="InterPro" id="IPR052957">
    <property type="entry name" value="Auxin_embryo_med"/>
</dbReference>
<comment type="caution">
    <text evidence="3">The sequence shown here is derived from an EMBL/GenBank/DDBJ whole genome shotgun (WGS) entry which is preliminary data.</text>
</comment>
<dbReference type="InterPro" id="IPR058210">
    <property type="entry name" value="SACS/Nov_dom"/>
</dbReference>
<feature type="region of interest" description="Disordered" evidence="1">
    <location>
        <begin position="419"/>
        <end position="440"/>
    </location>
</feature>
<dbReference type="EMBL" id="CALNXK010000101">
    <property type="protein sequence ID" value="CAH3155418.1"/>
    <property type="molecule type" value="Genomic_DNA"/>
</dbReference>
<dbReference type="SUPFAM" id="SSF55874">
    <property type="entry name" value="ATPase domain of HSP90 chaperone/DNA topoisomerase II/histidine kinase"/>
    <property type="match status" value="1"/>
</dbReference>
<dbReference type="Pfam" id="PF13020">
    <property type="entry name" value="NOV_C"/>
    <property type="match status" value="1"/>
</dbReference>
<evidence type="ECO:0000259" key="2">
    <source>
        <dbReference type="PROSITE" id="PS51644"/>
    </source>
</evidence>
<feature type="domain" description="HTH OST-type" evidence="2">
    <location>
        <begin position="13"/>
        <end position="87"/>
    </location>
</feature>
<dbReference type="NCBIfam" id="NF047352">
    <property type="entry name" value="P_loop_sacsin"/>
    <property type="match status" value="1"/>
</dbReference>
<dbReference type="InterPro" id="IPR025605">
    <property type="entry name" value="OST-HTH/LOTUS_dom"/>
</dbReference>
<keyword evidence="4" id="KW-1185">Reference proteome</keyword>